<dbReference type="Ensembl" id="ENSPKIT00000009069.1">
    <property type="protein sequence ID" value="ENSPKIP00000028292.1"/>
    <property type="gene ID" value="ENSPKIG00000009997.1"/>
</dbReference>
<dbReference type="PANTHER" id="PTHR21043">
    <property type="entry name" value="IOJAP SUPERFAMILY ORTHOLOG"/>
    <property type="match status" value="1"/>
</dbReference>
<dbReference type="SUPFAM" id="SSF81301">
    <property type="entry name" value="Nucleotidyltransferase"/>
    <property type="match status" value="1"/>
</dbReference>
<evidence type="ECO:0000256" key="1">
    <source>
        <dbReference type="ARBA" id="ARBA00004173"/>
    </source>
</evidence>
<dbReference type="Proteomes" id="UP000261540">
    <property type="component" value="Unplaced"/>
</dbReference>
<dbReference type="HAMAP" id="MF_01477">
    <property type="entry name" value="Iojap_RsfS"/>
    <property type="match status" value="1"/>
</dbReference>
<dbReference type="NCBIfam" id="TIGR00090">
    <property type="entry name" value="rsfS_iojap_ybeB"/>
    <property type="match status" value="1"/>
</dbReference>
<reference evidence="6" key="1">
    <citation type="submission" date="2025-08" db="UniProtKB">
        <authorList>
            <consortium name="Ensembl"/>
        </authorList>
    </citation>
    <scope>IDENTIFICATION</scope>
</reference>
<dbReference type="STRING" id="1676925.ENSPKIP00000028292"/>
<dbReference type="InterPro" id="IPR004394">
    <property type="entry name" value="Iojap/RsfS/C7orf30"/>
</dbReference>
<comment type="subcellular location">
    <subcellularLocation>
        <location evidence="1">Mitochondrion</location>
    </subcellularLocation>
</comment>
<dbReference type="GO" id="GO:0005739">
    <property type="term" value="C:mitochondrion"/>
    <property type="evidence" value="ECO:0007669"/>
    <property type="project" value="UniProtKB-SubCell"/>
</dbReference>
<dbReference type="GeneTree" id="ENSGT00390000015035"/>
<dbReference type="PANTHER" id="PTHR21043:SF0">
    <property type="entry name" value="MITOCHONDRIAL ASSEMBLY OF RIBOSOMAL LARGE SUBUNIT PROTEIN 1"/>
    <property type="match status" value="1"/>
</dbReference>
<keyword evidence="3" id="KW-0496">Mitochondrion</keyword>
<proteinExistence type="inferred from homology"/>
<evidence type="ECO:0000313" key="6">
    <source>
        <dbReference type="Ensembl" id="ENSPKIP00000028292.1"/>
    </source>
</evidence>
<organism evidence="6 7">
    <name type="scientific">Paramormyrops kingsleyae</name>
    <dbReference type="NCBI Taxonomy" id="1676925"/>
    <lineage>
        <taxon>Eukaryota</taxon>
        <taxon>Metazoa</taxon>
        <taxon>Chordata</taxon>
        <taxon>Craniata</taxon>
        <taxon>Vertebrata</taxon>
        <taxon>Euteleostomi</taxon>
        <taxon>Actinopterygii</taxon>
        <taxon>Neopterygii</taxon>
        <taxon>Teleostei</taxon>
        <taxon>Osteoglossocephala</taxon>
        <taxon>Osteoglossomorpha</taxon>
        <taxon>Osteoglossiformes</taxon>
        <taxon>Mormyridae</taxon>
        <taxon>Paramormyrops</taxon>
    </lineage>
</organism>
<sequence>MAMISYKCVTSCSRRILSGILNLDAVRTNNIKSLHVNMKRPCVALLSRYTCCAPRHDQFHPVNNVRCSGNHRFYCDTQGIKDDRTAHNRDITGSPVMSFAADPQNDDLRRKIPQAFNIDVLVALLRQENAVDICVIKVPKSLKYTDYFVVVSGSSRRHLIAMAEYAVKVYKALKLDADPHVIIEGKNAEDWMCIDFGHTVVHFMLPETREVYELEKLWTLRSFDEQLSCIPPEILPKDFIYDDEATDWRSSFGNLGEQERL</sequence>
<keyword evidence="7" id="KW-1185">Reference proteome</keyword>
<dbReference type="AlphaFoldDB" id="A0A3B3SC22"/>
<protein>
    <recommendedName>
        <fullName evidence="5">Mitochondrial assembly of ribosomal large subunit protein 1</fullName>
    </recommendedName>
</protein>
<name>A0A3B3SC22_9TELE</name>
<dbReference type="Gene3D" id="3.30.460.10">
    <property type="entry name" value="Beta Polymerase, domain 2"/>
    <property type="match status" value="1"/>
</dbReference>
<dbReference type="GO" id="GO:0043023">
    <property type="term" value="F:ribosomal large subunit binding"/>
    <property type="evidence" value="ECO:0007669"/>
    <property type="project" value="TreeGrafter"/>
</dbReference>
<evidence type="ECO:0000313" key="7">
    <source>
        <dbReference type="Proteomes" id="UP000261540"/>
    </source>
</evidence>
<dbReference type="FunFam" id="3.30.460.10:FF:000018">
    <property type="entry name" value="Mitochondrial assembly of ribosomal large subunit 1"/>
    <property type="match status" value="1"/>
</dbReference>
<evidence type="ECO:0000256" key="3">
    <source>
        <dbReference type="ARBA" id="ARBA00023128"/>
    </source>
</evidence>
<dbReference type="Pfam" id="PF02410">
    <property type="entry name" value="RsfS"/>
    <property type="match status" value="1"/>
</dbReference>
<comment type="similarity">
    <text evidence="2">Belongs to the Iojap/RsfS family.</text>
</comment>
<reference evidence="6" key="2">
    <citation type="submission" date="2025-09" db="UniProtKB">
        <authorList>
            <consortium name="Ensembl"/>
        </authorList>
    </citation>
    <scope>IDENTIFICATION</scope>
</reference>
<dbReference type="GO" id="GO:0090071">
    <property type="term" value="P:negative regulation of ribosome biogenesis"/>
    <property type="evidence" value="ECO:0007669"/>
    <property type="project" value="TreeGrafter"/>
</dbReference>
<evidence type="ECO:0000256" key="2">
    <source>
        <dbReference type="ARBA" id="ARBA00010574"/>
    </source>
</evidence>
<evidence type="ECO:0000256" key="4">
    <source>
        <dbReference type="ARBA" id="ARBA00053669"/>
    </source>
</evidence>
<dbReference type="InterPro" id="IPR043519">
    <property type="entry name" value="NT_sf"/>
</dbReference>
<evidence type="ECO:0000256" key="5">
    <source>
        <dbReference type="ARBA" id="ARBA00073331"/>
    </source>
</evidence>
<dbReference type="GO" id="GO:0017148">
    <property type="term" value="P:negative regulation of translation"/>
    <property type="evidence" value="ECO:0007669"/>
    <property type="project" value="TreeGrafter"/>
</dbReference>
<accession>A0A3B3SC22</accession>
<comment type="function">
    <text evidence="4">Required for normal mitochondrial ribosome function and mitochondrial translation. May play a role in ribosome biogenesis by preventing premature association of the 28S and 39S ribosomal subunits. Interacts with mitochondrial ribosomal protein uL14m (MRPL14), probably blocking formation of intersubunit bridge B8, preventing association of the 28S and 39S ribosomal subunits. Addition to isolated mitochondrial ribosomal subunits partially inhibits translation, probably by interfering with the association of the 28S and 39S ribosomal subunits and the formation of functional ribosomes. May also participate in the assembly and/or regulation of the stability of the large subunit of the mitochondrial ribosome. May function as a ribosomal silencing factor.</text>
</comment>